<dbReference type="AlphaFoldDB" id="A0A1J5PED3"/>
<proteinExistence type="predicted"/>
<reference evidence="1" key="1">
    <citation type="submission" date="2016-10" db="EMBL/GenBank/DDBJ databases">
        <title>Sequence of Gallionella enrichment culture.</title>
        <authorList>
            <person name="Poehlein A."/>
            <person name="Muehling M."/>
            <person name="Daniel R."/>
        </authorList>
    </citation>
    <scope>NUCLEOTIDE SEQUENCE</scope>
</reference>
<protein>
    <submittedName>
        <fullName evidence="1">Uncharacterized protein</fullName>
    </submittedName>
</protein>
<organism evidence="1">
    <name type="scientific">mine drainage metagenome</name>
    <dbReference type="NCBI Taxonomy" id="410659"/>
    <lineage>
        <taxon>unclassified sequences</taxon>
        <taxon>metagenomes</taxon>
        <taxon>ecological metagenomes</taxon>
    </lineage>
</organism>
<sequence>MQLNHEFIADAAALRHSGNISRYQQLLLSKVSLMSGLSITSQFNYSITKKRLIMMTKHTSASAAWLTRLAVIPVIAGAFMLFCNKSIAQQPTNNDKPTGQAKATGKPIASKSNNGGVMVRFDGRKYPSTVNGISASELAEYEAYETKYTTRRLDLSKSMTKPEEKRLEYLFQHMSLAQQKYRTIIFDYPPDPTPGSAVSAHELASWEDPAVYGVWLNGKRIKNAELKNINPKNINQMFFSRLTDKAVKNDGFHYQVELMTLAYYKSYRDQAIANRNNSMIIFHLKS</sequence>
<gene>
    <name evidence="1" type="ORF">GALL_548640</name>
</gene>
<evidence type="ECO:0000313" key="1">
    <source>
        <dbReference type="EMBL" id="OIQ63595.1"/>
    </source>
</evidence>
<accession>A0A1J5PED3</accession>
<dbReference type="EMBL" id="MLJW01008869">
    <property type="protein sequence ID" value="OIQ63595.1"/>
    <property type="molecule type" value="Genomic_DNA"/>
</dbReference>
<name>A0A1J5PED3_9ZZZZ</name>
<comment type="caution">
    <text evidence="1">The sequence shown here is derived from an EMBL/GenBank/DDBJ whole genome shotgun (WGS) entry which is preliminary data.</text>
</comment>